<accession>R9P1C9</accession>
<feature type="compositionally biased region" description="Polar residues" evidence="1">
    <location>
        <begin position="10"/>
        <end position="27"/>
    </location>
</feature>
<evidence type="ECO:0000256" key="1">
    <source>
        <dbReference type="SAM" id="MobiDB-lite"/>
    </source>
</evidence>
<dbReference type="GeneID" id="24107897"/>
<dbReference type="RefSeq" id="XP_012188618.1">
    <property type="nucleotide sequence ID" value="XM_012333228.1"/>
</dbReference>
<name>R9P1C9_PSEHS</name>
<sequence>MVSKHEASELSGQIATRSMEAMNSQLGDQKPAIDSQSKAALKPRFVLTLPSCIETISHAECSPARTARPAALLLYERLDCRCCFTALD</sequence>
<reference evidence="3" key="1">
    <citation type="journal article" date="2013" name="Genome Announc.">
        <title>Draft genome sequence of the basidiomycetous yeast-like fungus Pseudozyma hubeiensis SY62, which produces an abundant amount of the biosurfactant mannosylerythritol lipids.</title>
        <authorList>
            <person name="Konishi M."/>
            <person name="Hatada Y."/>
            <person name="Horiuchi J."/>
        </authorList>
    </citation>
    <scope>NUCLEOTIDE SEQUENCE [LARGE SCALE GENOMIC DNA]</scope>
    <source>
        <strain evidence="3">SY62</strain>
    </source>
</reference>
<dbReference type="AlphaFoldDB" id="R9P1C9"/>
<protein>
    <submittedName>
        <fullName evidence="2">Uncharacterized protein</fullName>
    </submittedName>
</protein>
<dbReference type="Proteomes" id="UP000014071">
    <property type="component" value="Unassembled WGS sequence"/>
</dbReference>
<feature type="region of interest" description="Disordered" evidence="1">
    <location>
        <begin position="1"/>
        <end position="35"/>
    </location>
</feature>
<gene>
    <name evidence="2" type="ORF">PHSY_002606</name>
</gene>
<dbReference type="EMBL" id="DF238790">
    <property type="protein sequence ID" value="GAC95031.1"/>
    <property type="molecule type" value="Genomic_DNA"/>
</dbReference>
<organism evidence="2 3">
    <name type="scientific">Pseudozyma hubeiensis (strain SY62)</name>
    <name type="common">Yeast</name>
    <dbReference type="NCBI Taxonomy" id="1305764"/>
    <lineage>
        <taxon>Eukaryota</taxon>
        <taxon>Fungi</taxon>
        <taxon>Dikarya</taxon>
        <taxon>Basidiomycota</taxon>
        <taxon>Ustilaginomycotina</taxon>
        <taxon>Ustilaginomycetes</taxon>
        <taxon>Ustilaginales</taxon>
        <taxon>Ustilaginaceae</taxon>
        <taxon>Pseudozyma</taxon>
    </lineage>
</organism>
<keyword evidence="3" id="KW-1185">Reference proteome</keyword>
<evidence type="ECO:0000313" key="3">
    <source>
        <dbReference type="Proteomes" id="UP000014071"/>
    </source>
</evidence>
<proteinExistence type="predicted"/>
<evidence type="ECO:0000313" key="2">
    <source>
        <dbReference type="EMBL" id="GAC95031.1"/>
    </source>
</evidence>
<dbReference type="HOGENOM" id="CLU_2470049_0_0_1"/>